<dbReference type="PANTHER" id="PTHR33112">
    <property type="entry name" value="DOMAIN PROTEIN, PUTATIVE-RELATED"/>
    <property type="match status" value="1"/>
</dbReference>
<dbReference type="Pfam" id="PF06985">
    <property type="entry name" value="HET"/>
    <property type="match status" value="1"/>
</dbReference>
<gene>
    <name evidence="2" type="ORF">B0H63DRAFT_501400</name>
</gene>
<reference evidence="2" key="2">
    <citation type="submission" date="2023-06" db="EMBL/GenBank/DDBJ databases">
        <authorList>
            <consortium name="Lawrence Berkeley National Laboratory"/>
            <person name="Haridas S."/>
            <person name="Hensen N."/>
            <person name="Bonometti L."/>
            <person name="Westerberg I."/>
            <person name="Brannstrom I.O."/>
            <person name="Guillou S."/>
            <person name="Cros-Aarteil S."/>
            <person name="Calhoun S."/>
            <person name="Kuo A."/>
            <person name="Mondo S."/>
            <person name="Pangilinan J."/>
            <person name="Riley R."/>
            <person name="LaButti K."/>
            <person name="Andreopoulos B."/>
            <person name="Lipzen A."/>
            <person name="Chen C."/>
            <person name="Yanf M."/>
            <person name="Daum C."/>
            <person name="Ng V."/>
            <person name="Clum A."/>
            <person name="Steindorff A."/>
            <person name="Ohm R."/>
            <person name="Martin F."/>
            <person name="Silar P."/>
            <person name="Natvig D."/>
            <person name="Lalanne C."/>
            <person name="Gautier V."/>
            <person name="Ament-velasquez S.L."/>
            <person name="Kruys A."/>
            <person name="Hutchinson M.I."/>
            <person name="Powell A.J."/>
            <person name="Barry K."/>
            <person name="Miller A.N."/>
            <person name="Grigoriev I.V."/>
            <person name="Debuchy R."/>
            <person name="Gladieux P."/>
            <person name="Thoren M.H."/>
            <person name="Johannesson H."/>
        </authorList>
    </citation>
    <scope>NUCLEOTIDE SEQUENCE</scope>
    <source>
        <strain evidence="2">CBS 232.78</strain>
    </source>
</reference>
<reference evidence="2" key="1">
    <citation type="journal article" date="2023" name="Mol. Phylogenet. Evol.">
        <title>Genome-scale phylogeny and comparative genomics of the fungal order Sordariales.</title>
        <authorList>
            <person name="Hensen N."/>
            <person name="Bonometti L."/>
            <person name="Westerberg I."/>
            <person name="Brannstrom I.O."/>
            <person name="Guillou S."/>
            <person name="Cros-Aarteil S."/>
            <person name="Calhoun S."/>
            <person name="Haridas S."/>
            <person name="Kuo A."/>
            <person name="Mondo S."/>
            <person name="Pangilinan J."/>
            <person name="Riley R."/>
            <person name="LaButti K."/>
            <person name="Andreopoulos B."/>
            <person name="Lipzen A."/>
            <person name="Chen C."/>
            <person name="Yan M."/>
            <person name="Daum C."/>
            <person name="Ng V."/>
            <person name="Clum A."/>
            <person name="Steindorff A."/>
            <person name="Ohm R.A."/>
            <person name="Martin F."/>
            <person name="Silar P."/>
            <person name="Natvig D.O."/>
            <person name="Lalanne C."/>
            <person name="Gautier V."/>
            <person name="Ament-Velasquez S.L."/>
            <person name="Kruys A."/>
            <person name="Hutchinson M.I."/>
            <person name="Powell A.J."/>
            <person name="Barry K."/>
            <person name="Miller A.N."/>
            <person name="Grigoriev I.V."/>
            <person name="Debuchy R."/>
            <person name="Gladieux P."/>
            <person name="Hiltunen Thoren M."/>
            <person name="Johannesson H."/>
        </authorList>
    </citation>
    <scope>NUCLEOTIDE SEQUENCE</scope>
    <source>
        <strain evidence="2">CBS 232.78</strain>
    </source>
</reference>
<name>A0AAE0NPX6_9PEZI</name>
<dbReference type="InterPro" id="IPR010730">
    <property type="entry name" value="HET"/>
</dbReference>
<evidence type="ECO:0000259" key="1">
    <source>
        <dbReference type="Pfam" id="PF06985"/>
    </source>
</evidence>
<comment type="caution">
    <text evidence="2">The sequence shown here is derived from an EMBL/GenBank/DDBJ whole genome shotgun (WGS) entry which is preliminary data.</text>
</comment>
<sequence>MATAEKLCKNCAKIEFDHGLLSTRDADPAWQWNLAPWPRLKASRCPFCKLVRRAVYESQRFEPRSSNDDLFGKSQLTARWMRNEVHDNRGSFMIGGLWGQKICFAAKSNPREATSGPRYLRRRLSSKFDVGLLATWLSVCATKHSAGCNISASVPVSFGQALPGLEVLRVIDVERDCLVEKREMCQYVALSYVWGAAVKVRLTKAILPPLLDAGQLKKIHRELPRTIRDAIALVRSAGLRYLWVDALCLVQDDKDDVAAGVAVMDQIYERSWFAIIAAHGHDADAGLPGVREGSREECEPCVEVKPGVLLGVRTRLNWLLKQSLYSQRGWTFQESLLSRRSLYFIDSQIFFRCRRLECSEACLDSSVSMFEDNMFTAHPGPPISMDLPLAALDDVLKEYTGRVLTNQDDAISAMAGILRRFSEKAKCGFFRECPRPYSWAGWIGRLCAFCGFGSGKGRDNSSLGHNGWLSKSTWIIWYKRSPSGVVNLVWDPAANESFPMHDLSFVGYRKREPFRSPTALSGMGISAARTTPTERFDYEIPVHTYPLLQFWTLAVRLKIDTIHPFLTTAGLVDATGADCGHLDLDGFGEMPFYNSKGPFEIILLSRFDDENYTVMLLEWNGHVAERRGIGELEIKAVANGFPPGPVWKEILLG</sequence>
<feature type="domain" description="Heterokaryon incompatibility" evidence="1">
    <location>
        <begin position="187"/>
        <end position="334"/>
    </location>
</feature>
<organism evidence="2 3">
    <name type="scientific">Podospora didyma</name>
    <dbReference type="NCBI Taxonomy" id="330526"/>
    <lineage>
        <taxon>Eukaryota</taxon>
        <taxon>Fungi</taxon>
        <taxon>Dikarya</taxon>
        <taxon>Ascomycota</taxon>
        <taxon>Pezizomycotina</taxon>
        <taxon>Sordariomycetes</taxon>
        <taxon>Sordariomycetidae</taxon>
        <taxon>Sordariales</taxon>
        <taxon>Podosporaceae</taxon>
        <taxon>Podospora</taxon>
    </lineage>
</organism>
<evidence type="ECO:0000313" key="3">
    <source>
        <dbReference type="Proteomes" id="UP001285441"/>
    </source>
</evidence>
<keyword evidence="3" id="KW-1185">Reference proteome</keyword>
<evidence type="ECO:0000313" key="2">
    <source>
        <dbReference type="EMBL" id="KAK3385498.1"/>
    </source>
</evidence>
<proteinExistence type="predicted"/>
<dbReference type="PANTHER" id="PTHR33112:SF12">
    <property type="entry name" value="HETEROKARYON INCOMPATIBILITY DOMAIN-CONTAINING PROTEIN"/>
    <property type="match status" value="1"/>
</dbReference>
<dbReference type="AlphaFoldDB" id="A0AAE0NPX6"/>
<protein>
    <submittedName>
        <fullName evidence="2">Heterokaryon incompatibility protein-domain-containing protein</fullName>
    </submittedName>
</protein>
<accession>A0AAE0NPX6</accession>
<dbReference type="Proteomes" id="UP001285441">
    <property type="component" value="Unassembled WGS sequence"/>
</dbReference>
<dbReference type="EMBL" id="JAULSW010000004">
    <property type="protein sequence ID" value="KAK3385498.1"/>
    <property type="molecule type" value="Genomic_DNA"/>
</dbReference>